<dbReference type="WBParaSite" id="nRc.2.0.1.t16405-RA">
    <property type="protein sequence ID" value="nRc.2.0.1.t16405-RA"/>
    <property type="gene ID" value="nRc.2.0.1.g16405"/>
</dbReference>
<keyword evidence="1" id="KW-1185">Reference proteome</keyword>
<evidence type="ECO:0000313" key="2">
    <source>
        <dbReference type="WBParaSite" id="nRc.2.0.1.t16405-RA"/>
    </source>
</evidence>
<protein>
    <submittedName>
        <fullName evidence="2">Uncharacterized protein</fullName>
    </submittedName>
</protein>
<evidence type="ECO:0000313" key="1">
    <source>
        <dbReference type="Proteomes" id="UP000887565"/>
    </source>
</evidence>
<name>A0A915IRB4_ROMCU</name>
<dbReference type="Proteomes" id="UP000887565">
    <property type="component" value="Unplaced"/>
</dbReference>
<organism evidence="1 2">
    <name type="scientific">Romanomermis culicivorax</name>
    <name type="common">Nematode worm</name>
    <dbReference type="NCBI Taxonomy" id="13658"/>
    <lineage>
        <taxon>Eukaryota</taxon>
        <taxon>Metazoa</taxon>
        <taxon>Ecdysozoa</taxon>
        <taxon>Nematoda</taxon>
        <taxon>Enoplea</taxon>
        <taxon>Dorylaimia</taxon>
        <taxon>Mermithida</taxon>
        <taxon>Mermithoidea</taxon>
        <taxon>Mermithidae</taxon>
        <taxon>Romanomermis</taxon>
    </lineage>
</organism>
<dbReference type="AlphaFoldDB" id="A0A915IRB4"/>
<accession>A0A915IRB4</accession>
<sequence length="92" mass="9829">MTLSIIHTEWDQGIVAPNLAALSITLQQHPRTAPECPIGLPIASISRTGQSSHLNYELLQKESAFKESAFPVAPLAQLVRGDGSRKVPGSSP</sequence>
<reference evidence="2" key="1">
    <citation type="submission" date="2022-11" db="UniProtKB">
        <authorList>
            <consortium name="WormBaseParasite"/>
        </authorList>
    </citation>
    <scope>IDENTIFICATION</scope>
</reference>
<proteinExistence type="predicted"/>